<accession>A0ABQ9DKQ7</accession>
<evidence type="ECO:0000313" key="2">
    <source>
        <dbReference type="Proteomes" id="UP001145742"/>
    </source>
</evidence>
<sequence>MATKVEDCWYGLDLEKRCRENCKQFPHGAEDLDGMSDRKLKKLSCWSYRFPMSQVKRQACSSPIASSFDSDRIDSYSCLKQLGMKLNRSENES</sequence>
<name>A0ABQ9DKQ7_9PASS</name>
<gene>
    <name evidence="1" type="ORF">WISP_29227</name>
</gene>
<proteinExistence type="predicted"/>
<dbReference type="EMBL" id="WHWB01032716">
    <property type="protein sequence ID" value="KAJ7424310.1"/>
    <property type="molecule type" value="Genomic_DNA"/>
</dbReference>
<comment type="caution">
    <text evidence="1">The sequence shown here is derived from an EMBL/GenBank/DDBJ whole genome shotgun (WGS) entry which is preliminary data.</text>
</comment>
<evidence type="ECO:0000313" key="1">
    <source>
        <dbReference type="EMBL" id="KAJ7424310.1"/>
    </source>
</evidence>
<protein>
    <submittedName>
        <fullName evidence="1">Uncharacterized protein</fullName>
    </submittedName>
</protein>
<keyword evidence="2" id="KW-1185">Reference proteome</keyword>
<dbReference type="Proteomes" id="UP001145742">
    <property type="component" value="Unassembled WGS sequence"/>
</dbReference>
<organism evidence="1 2">
    <name type="scientific">Willisornis vidua</name>
    <name type="common">Xingu scale-backed antbird</name>
    <dbReference type="NCBI Taxonomy" id="1566151"/>
    <lineage>
        <taxon>Eukaryota</taxon>
        <taxon>Metazoa</taxon>
        <taxon>Chordata</taxon>
        <taxon>Craniata</taxon>
        <taxon>Vertebrata</taxon>
        <taxon>Euteleostomi</taxon>
        <taxon>Archelosauria</taxon>
        <taxon>Archosauria</taxon>
        <taxon>Dinosauria</taxon>
        <taxon>Saurischia</taxon>
        <taxon>Theropoda</taxon>
        <taxon>Coelurosauria</taxon>
        <taxon>Aves</taxon>
        <taxon>Neognathae</taxon>
        <taxon>Neoaves</taxon>
        <taxon>Telluraves</taxon>
        <taxon>Australaves</taxon>
        <taxon>Passeriformes</taxon>
        <taxon>Thamnophilidae</taxon>
        <taxon>Willisornis</taxon>
    </lineage>
</organism>
<reference evidence="1" key="1">
    <citation type="submission" date="2019-10" db="EMBL/GenBank/DDBJ databases">
        <authorList>
            <person name="Soares A.E.R."/>
            <person name="Aleixo A."/>
            <person name="Schneider P."/>
            <person name="Miyaki C.Y."/>
            <person name="Schneider M.P."/>
            <person name="Mello C."/>
            <person name="Vasconcelos A.T.R."/>
        </authorList>
    </citation>
    <scope>NUCLEOTIDE SEQUENCE</scope>
    <source>
        <tissue evidence="1">Muscle</tissue>
    </source>
</reference>